<organism evidence="2 3">
    <name type="scientific">Salipaludibacillus agaradhaerens</name>
    <name type="common">Bacillus agaradhaerens</name>
    <dbReference type="NCBI Taxonomy" id="76935"/>
    <lineage>
        <taxon>Bacteria</taxon>
        <taxon>Bacillati</taxon>
        <taxon>Bacillota</taxon>
        <taxon>Bacilli</taxon>
        <taxon>Bacillales</taxon>
        <taxon>Bacillaceae</taxon>
    </lineage>
</organism>
<dbReference type="EMBL" id="JABXYM010000001">
    <property type="protein sequence ID" value="MCR6097128.1"/>
    <property type="molecule type" value="Genomic_DNA"/>
</dbReference>
<evidence type="ECO:0000313" key="2">
    <source>
        <dbReference type="EMBL" id="MCR6097128.1"/>
    </source>
</evidence>
<gene>
    <name evidence="2" type="ORF">HXA33_11210</name>
</gene>
<feature type="transmembrane region" description="Helical" evidence="1">
    <location>
        <begin position="247"/>
        <end position="265"/>
    </location>
</feature>
<keyword evidence="1" id="KW-0472">Membrane</keyword>
<keyword evidence="1" id="KW-1133">Transmembrane helix</keyword>
<feature type="transmembrane region" description="Helical" evidence="1">
    <location>
        <begin position="331"/>
        <end position="349"/>
    </location>
</feature>
<evidence type="ECO:0000313" key="3">
    <source>
        <dbReference type="Proteomes" id="UP001057753"/>
    </source>
</evidence>
<feature type="transmembrane region" description="Helical" evidence="1">
    <location>
        <begin position="14"/>
        <end position="35"/>
    </location>
</feature>
<name>A0A9Q4FZT1_SALAG</name>
<dbReference type="Proteomes" id="UP001057753">
    <property type="component" value="Unassembled WGS sequence"/>
</dbReference>
<comment type="caution">
    <text evidence="2">The sequence shown here is derived from an EMBL/GenBank/DDBJ whole genome shotgun (WGS) entry which is preliminary data.</text>
</comment>
<dbReference type="AlphaFoldDB" id="A0A9Q4FZT1"/>
<evidence type="ECO:0000256" key="1">
    <source>
        <dbReference type="SAM" id="Phobius"/>
    </source>
</evidence>
<accession>A0A9Q4FZT1</accession>
<proteinExistence type="predicted"/>
<reference evidence="2" key="1">
    <citation type="submission" date="2020-06" db="EMBL/GenBank/DDBJ databases">
        <title>Insight into the genomes of haloalkaliphilic bacilli from Kenyan soda lakes.</title>
        <authorList>
            <person name="Mwirichia R."/>
            <person name="Villamizar G.C."/>
            <person name="Poehlein A."/>
            <person name="Mugweru J."/>
            <person name="Kipnyargis A."/>
            <person name="Kiplimo D."/>
            <person name="Orwa P."/>
            <person name="Daniel R."/>
        </authorList>
    </citation>
    <scope>NUCLEOTIDE SEQUENCE</scope>
    <source>
        <strain evidence="2">B1096_S55</strain>
    </source>
</reference>
<keyword evidence="1" id="KW-0812">Transmembrane</keyword>
<sequence>MAEQKTDIVKKRNATLNFAIIMAILFVIVGIPALIAHHLGIGWAKYPLFAIYIGLFVAFYKWMKIDRTFEEVMTHRIDLKKRVLVRIFIQEGVEDVIKEITIPFHAISSVVLAPSEKWVDIGRAGLTIKRYHYEPIILIVYEEEGEKYFFGITCKTNSETNEWLDNLQKANLPLTITDECVEGLIGIPHPEEAIEHDFARVPLQFNGDISTYFNRKKGYYYPYYPVYKKGETITLEENTIRTFKWKVRHVFIATSLALIMVVLLAEAGLMTANGAFVGIILFGSSHLLYSYSFKHFTKRHWFGIVSLLTLNYLTVSSISKLVNINQLDIQVFSSYFLFFLPLLFISYRIRKRKPAKHHYQIQHIKRRFRYKRFLAKST</sequence>
<protein>
    <submittedName>
        <fullName evidence="2">Uncharacterized protein</fullName>
    </submittedName>
</protein>
<keyword evidence="3" id="KW-1185">Reference proteome</keyword>
<feature type="transmembrane region" description="Helical" evidence="1">
    <location>
        <begin position="41"/>
        <end position="60"/>
    </location>
</feature>
<feature type="transmembrane region" description="Helical" evidence="1">
    <location>
        <begin position="271"/>
        <end position="289"/>
    </location>
</feature>
<feature type="transmembrane region" description="Helical" evidence="1">
    <location>
        <begin position="301"/>
        <end position="319"/>
    </location>
</feature>
<dbReference type="RefSeq" id="WP_257821560.1">
    <property type="nucleotide sequence ID" value="NZ_JABXYM010000001.1"/>
</dbReference>